<evidence type="ECO:0000256" key="3">
    <source>
        <dbReference type="ARBA" id="ARBA00022827"/>
    </source>
</evidence>
<dbReference type="SUPFAM" id="SSF56645">
    <property type="entry name" value="Acyl-CoA dehydrogenase NM domain-like"/>
    <property type="match status" value="1"/>
</dbReference>
<accession>A0A7X0G2R0</accession>
<organism evidence="8 9">
    <name type="scientific">Actinomadura coerulea</name>
    <dbReference type="NCBI Taxonomy" id="46159"/>
    <lineage>
        <taxon>Bacteria</taxon>
        <taxon>Bacillati</taxon>
        <taxon>Actinomycetota</taxon>
        <taxon>Actinomycetes</taxon>
        <taxon>Streptosporangiales</taxon>
        <taxon>Thermomonosporaceae</taxon>
        <taxon>Actinomadura</taxon>
    </lineage>
</organism>
<evidence type="ECO:0000313" key="9">
    <source>
        <dbReference type="Proteomes" id="UP000546324"/>
    </source>
</evidence>
<dbReference type="InterPro" id="IPR041504">
    <property type="entry name" value="AidB_N"/>
</dbReference>
<protein>
    <submittedName>
        <fullName evidence="8">Alkylation response protein AidB-like acyl-CoA dehydrogenase</fullName>
    </submittedName>
</protein>
<dbReference type="InterPro" id="IPR052904">
    <property type="entry name" value="Acyl-CoA_dehydrogenase-like"/>
</dbReference>
<dbReference type="InterPro" id="IPR036250">
    <property type="entry name" value="AcylCo_DH-like_C"/>
</dbReference>
<dbReference type="RefSeq" id="WP_185029166.1">
    <property type="nucleotide sequence ID" value="NZ_JACHMQ010000001.1"/>
</dbReference>
<evidence type="ECO:0000259" key="7">
    <source>
        <dbReference type="Pfam" id="PF18158"/>
    </source>
</evidence>
<dbReference type="Pfam" id="PF02770">
    <property type="entry name" value="Acyl-CoA_dh_M"/>
    <property type="match status" value="1"/>
</dbReference>
<dbReference type="Gene3D" id="6.10.250.600">
    <property type="match status" value="1"/>
</dbReference>
<evidence type="ECO:0000256" key="2">
    <source>
        <dbReference type="ARBA" id="ARBA00022630"/>
    </source>
</evidence>
<dbReference type="PANTHER" id="PTHR42707">
    <property type="entry name" value="ACYL-COA DEHYDROGENASE"/>
    <property type="match status" value="1"/>
</dbReference>
<dbReference type="InterPro" id="IPR006091">
    <property type="entry name" value="Acyl-CoA_Oxase/DH_mid-dom"/>
</dbReference>
<keyword evidence="4" id="KW-0560">Oxidoreductase</keyword>
<reference evidence="8 9" key="1">
    <citation type="submission" date="2020-08" db="EMBL/GenBank/DDBJ databases">
        <title>Sequencing the genomes of 1000 actinobacteria strains.</title>
        <authorList>
            <person name="Klenk H.-P."/>
        </authorList>
    </citation>
    <scope>NUCLEOTIDE SEQUENCE [LARGE SCALE GENOMIC DNA]</scope>
    <source>
        <strain evidence="8 9">DSM 43675</strain>
    </source>
</reference>
<dbReference type="GO" id="GO:0003995">
    <property type="term" value="F:acyl-CoA dehydrogenase activity"/>
    <property type="evidence" value="ECO:0007669"/>
    <property type="project" value="TreeGrafter"/>
</dbReference>
<dbReference type="Pfam" id="PF00441">
    <property type="entry name" value="Acyl-CoA_dh_1"/>
    <property type="match status" value="1"/>
</dbReference>
<evidence type="ECO:0000259" key="5">
    <source>
        <dbReference type="Pfam" id="PF00441"/>
    </source>
</evidence>
<evidence type="ECO:0000256" key="1">
    <source>
        <dbReference type="ARBA" id="ARBA00009347"/>
    </source>
</evidence>
<sequence length="586" mass="63812">MASYLIESFDRLPFGGAEKARRYATERYRGAAGRNWYECDPTLRFLMRRHLGEGFGWAEPRLRDMGALMGGPIAERAEETDRNPPRLEKYDRWGRDISEVVMPPSFEAARRDIVATSFTRPDFVAEAKRAGVDPAPMGVAWSYLLDQADIGMACALGTGGDMVVGLAELFAPDDVRARVRELFAAGEMSGEAAQMLTERSGGSDLGALESTASREGDAWRLNGFKWFASNAGGSAFVVLAKPEGAVDGVRGIAPFLVLRERRDGSRNGVRIRRLKDKLGTRSVASAEIEFTDAEAFLLAPASSAGEGGDGRGLARMMELTNGARLGISMMGLGCARRALVESLCYARAREAFGASLGAQPLMRRKLAELIVETEAVQALVFDGYLGRPRLRLGAALIKLRAARLGVTAASDAIEIHGGNGYIEQWPVARILRDAQVNPIWEGGDNILCLDVRRAVERQDAHEPFLERLDRAVRGAPGGDDETAALVGQSIGHLREAIEKWRGLDRNVAEARLYPLAQYMADVYAAALLLEQAGWERADSGDDRKALVARLYARSHLADPGPLRGIDDPADELERFDDLADGAFTDD</sequence>
<dbReference type="PANTHER" id="PTHR42707:SF2">
    <property type="entry name" value="ACD11 DEHYDROGENASE"/>
    <property type="match status" value="1"/>
</dbReference>
<feature type="domain" description="Adaptive response protein AidB N-terminal" evidence="7">
    <location>
        <begin position="32"/>
        <end position="156"/>
    </location>
</feature>
<dbReference type="Pfam" id="PF18158">
    <property type="entry name" value="AidB_N"/>
    <property type="match status" value="1"/>
</dbReference>
<dbReference type="AlphaFoldDB" id="A0A7X0G2R0"/>
<dbReference type="SUPFAM" id="SSF47203">
    <property type="entry name" value="Acyl-CoA dehydrogenase C-terminal domain-like"/>
    <property type="match status" value="1"/>
</dbReference>
<dbReference type="InterPro" id="IPR009075">
    <property type="entry name" value="AcylCo_DH/oxidase_C"/>
</dbReference>
<gene>
    <name evidence="8" type="ORF">BKA00_005236</name>
</gene>
<proteinExistence type="inferred from homology"/>
<keyword evidence="2 4" id="KW-0285">Flavoprotein</keyword>
<feature type="domain" description="Acyl-CoA dehydrogenase/oxidase C-terminal" evidence="5">
    <location>
        <begin position="310"/>
        <end position="455"/>
    </location>
</feature>
<keyword evidence="9" id="KW-1185">Reference proteome</keyword>
<dbReference type="Gene3D" id="1.20.140.10">
    <property type="entry name" value="Butyryl-CoA Dehydrogenase, subunit A, domain 3"/>
    <property type="match status" value="1"/>
</dbReference>
<dbReference type="EMBL" id="JACHMQ010000001">
    <property type="protein sequence ID" value="MBB6398322.1"/>
    <property type="molecule type" value="Genomic_DNA"/>
</dbReference>
<feature type="domain" description="Acyl-CoA oxidase/dehydrogenase middle" evidence="6">
    <location>
        <begin position="193"/>
        <end position="292"/>
    </location>
</feature>
<dbReference type="Proteomes" id="UP000546324">
    <property type="component" value="Unassembled WGS sequence"/>
</dbReference>
<comment type="caution">
    <text evidence="8">The sequence shown here is derived from an EMBL/GenBank/DDBJ whole genome shotgun (WGS) entry which is preliminary data.</text>
</comment>
<evidence type="ECO:0000256" key="4">
    <source>
        <dbReference type="RuleBase" id="RU362125"/>
    </source>
</evidence>
<evidence type="ECO:0000313" key="8">
    <source>
        <dbReference type="EMBL" id="MBB6398322.1"/>
    </source>
</evidence>
<dbReference type="InterPro" id="IPR009100">
    <property type="entry name" value="AcylCoA_DH/oxidase_NM_dom_sf"/>
</dbReference>
<evidence type="ECO:0000259" key="6">
    <source>
        <dbReference type="Pfam" id="PF02770"/>
    </source>
</evidence>
<name>A0A7X0G2R0_9ACTN</name>
<keyword evidence="3 4" id="KW-0274">FAD</keyword>
<comment type="cofactor">
    <cofactor evidence="4">
        <name>FAD</name>
        <dbReference type="ChEBI" id="CHEBI:57692"/>
    </cofactor>
</comment>
<dbReference type="Gene3D" id="2.40.110.20">
    <property type="match status" value="1"/>
</dbReference>
<comment type="similarity">
    <text evidence="1 4">Belongs to the acyl-CoA dehydrogenase family.</text>
</comment>